<protein>
    <submittedName>
        <fullName evidence="1">Uncharacterized protein</fullName>
    </submittedName>
</protein>
<evidence type="ECO:0000313" key="1">
    <source>
        <dbReference type="EMBL" id="CVK35572.1"/>
    </source>
</evidence>
<reference evidence="1" key="1">
    <citation type="journal article" date="2016" name="Sci. Rep.">
        <title>Genomics of high molecular weight plasmids isolated from an on-farm biopurification system.</title>
        <authorList>
            <person name="Martini M.C."/>
            <person name="Wibberg D."/>
            <person name="Lozano M."/>
            <person name="Torres Tejerizo G."/>
            <person name="Albicoro F.J."/>
            <person name="Jaenicke S."/>
            <person name="van Elsas J.D."/>
            <person name="Petroni A."/>
            <person name="Garcillan-Barcia M.P."/>
            <person name="de la Cruz F."/>
            <person name="Schluter A."/>
            <person name="Puhler A."/>
            <person name="Pistorio M."/>
            <person name="Lagares A."/>
            <person name="Del Papa M.F."/>
        </authorList>
    </citation>
    <scope>NUCLEOTIDE SEQUENCE</scope>
    <source>
        <plasmid evidence="1">pMC5</plasmid>
    </source>
</reference>
<dbReference type="AlphaFoldDB" id="A0A193SBR3"/>
<proteinExistence type="predicted"/>
<accession>A0A193SBR3</accession>
<dbReference type="EMBL" id="LT158605">
    <property type="protein sequence ID" value="CVK35572.1"/>
    <property type="molecule type" value="Genomic_DNA"/>
</dbReference>
<keyword evidence="1" id="KW-0614">Plasmid</keyword>
<geneLocation type="plasmid" evidence="1">
    <name>pMC5</name>
</geneLocation>
<sequence>MKGLKQFQKFDLEEFLKGKELTFLDSNPYYEYVEGKKTENILGVKLLCVITKDDTEYDSDVTNLYEKVTIKIQGANSVNLKRGSRLKIGDGSAKVWGNFSENLTIESKNIQVLKDK</sequence>
<gene>
    <name evidence="1" type="ORF">MCM2015_pMC5_2</name>
</gene>
<organism evidence="1">
    <name type="scientific">biofilter metagenome</name>
    <dbReference type="NCBI Taxonomy" id="1070537"/>
    <lineage>
        <taxon>unclassified sequences</taxon>
        <taxon>metagenomes</taxon>
        <taxon>ecological metagenomes</taxon>
    </lineage>
</organism>
<name>A0A193SBR3_9ZZZZ</name>